<proteinExistence type="predicted"/>
<reference evidence="1" key="1">
    <citation type="submission" date="2021-05" db="EMBL/GenBank/DDBJ databases">
        <authorList>
            <person name="Scholz U."/>
            <person name="Mascher M."/>
            <person name="Fiebig A."/>
        </authorList>
    </citation>
    <scope>NUCLEOTIDE SEQUENCE [LARGE SCALE GENOMIC DNA]</scope>
</reference>
<dbReference type="EnsemblPlants" id="AVESA.00010b.r2.6AG1062510.1">
    <property type="protein sequence ID" value="AVESA.00010b.r2.6AG1062510.1.CDS"/>
    <property type="gene ID" value="AVESA.00010b.r2.6AG1062510"/>
</dbReference>
<protein>
    <submittedName>
        <fullName evidence="1">Uncharacterized protein</fullName>
    </submittedName>
</protein>
<name>A0ACD5YZ41_AVESA</name>
<keyword evidence="2" id="KW-1185">Reference proteome</keyword>
<dbReference type="Proteomes" id="UP001732700">
    <property type="component" value="Chromosome 6A"/>
</dbReference>
<organism evidence="1 2">
    <name type="scientific">Avena sativa</name>
    <name type="common">Oat</name>
    <dbReference type="NCBI Taxonomy" id="4498"/>
    <lineage>
        <taxon>Eukaryota</taxon>
        <taxon>Viridiplantae</taxon>
        <taxon>Streptophyta</taxon>
        <taxon>Embryophyta</taxon>
        <taxon>Tracheophyta</taxon>
        <taxon>Spermatophyta</taxon>
        <taxon>Magnoliopsida</taxon>
        <taxon>Liliopsida</taxon>
        <taxon>Poales</taxon>
        <taxon>Poaceae</taxon>
        <taxon>BOP clade</taxon>
        <taxon>Pooideae</taxon>
        <taxon>Poodae</taxon>
        <taxon>Poeae</taxon>
        <taxon>Poeae Chloroplast Group 1 (Aveneae type)</taxon>
        <taxon>Aveninae</taxon>
        <taxon>Avena</taxon>
    </lineage>
</organism>
<accession>A0ACD5YZ41</accession>
<evidence type="ECO:0000313" key="1">
    <source>
        <dbReference type="EnsemblPlants" id="AVESA.00010b.r2.6AG1062510.1.CDS"/>
    </source>
</evidence>
<evidence type="ECO:0000313" key="2">
    <source>
        <dbReference type="Proteomes" id="UP001732700"/>
    </source>
</evidence>
<reference evidence="1" key="2">
    <citation type="submission" date="2025-09" db="UniProtKB">
        <authorList>
            <consortium name="EnsemblPlants"/>
        </authorList>
    </citation>
    <scope>IDENTIFICATION</scope>
</reference>
<sequence>MHQWHFCFSTTVLLYQQSSTRHRSIGSLVTEIPSPVTHGARMGRKMELTVVFSRAGGLALSVTALAVLTVANLKFTANNLVFFTLIYGDVAWAGCLLWFQVRWLCLGGEQPANGQLLILIAVEWTAACFTIGTACAAITVDQFALQHHYCDTRAGCELSLVAAAMACAAGALAAVSALGMLWILGCRFRPAQAP</sequence>